<keyword evidence="2" id="KW-1185">Reference proteome</keyword>
<accession>A0A6J3K145</accession>
<feature type="compositionally biased region" description="Basic and acidic residues" evidence="1">
    <location>
        <begin position="386"/>
        <end position="404"/>
    </location>
</feature>
<feature type="region of interest" description="Disordered" evidence="1">
    <location>
        <begin position="105"/>
        <end position="128"/>
    </location>
</feature>
<reference evidence="3" key="1">
    <citation type="submission" date="2025-08" db="UniProtKB">
        <authorList>
            <consortium name="RefSeq"/>
        </authorList>
    </citation>
    <scope>IDENTIFICATION</scope>
    <source>
        <tissue evidence="3">Muscle</tissue>
    </source>
</reference>
<dbReference type="AlphaFoldDB" id="A0A6J3K145"/>
<dbReference type="KEGG" id="bvk:117231698"/>
<evidence type="ECO:0000256" key="1">
    <source>
        <dbReference type="SAM" id="MobiDB-lite"/>
    </source>
</evidence>
<evidence type="ECO:0000313" key="3">
    <source>
        <dbReference type="RefSeq" id="XP_033346261.1"/>
    </source>
</evidence>
<dbReference type="RefSeq" id="XP_033346261.1">
    <property type="nucleotide sequence ID" value="XM_033490370.1"/>
</dbReference>
<protein>
    <submittedName>
        <fullName evidence="3">LOW QUALITY PROTEIN: chromatin-remodeling ATPase INO80-like</fullName>
    </submittedName>
</protein>
<organism evidence="2 3">
    <name type="scientific">Bombus vosnesenskii</name>
    <dbReference type="NCBI Taxonomy" id="207650"/>
    <lineage>
        <taxon>Eukaryota</taxon>
        <taxon>Metazoa</taxon>
        <taxon>Ecdysozoa</taxon>
        <taxon>Arthropoda</taxon>
        <taxon>Hexapoda</taxon>
        <taxon>Insecta</taxon>
        <taxon>Pterygota</taxon>
        <taxon>Neoptera</taxon>
        <taxon>Endopterygota</taxon>
        <taxon>Hymenoptera</taxon>
        <taxon>Apocrita</taxon>
        <taxon>Aculeata</taxon>
        <taxon>Apoidea</taxon>
        <taxon>Anthophila</taxon>
        <taxon>Apidae</taxon>
        <taxon>Bombus</taxon>
        <taxon>Pyrobombus</taxon>
    </lineage>
</organism>
<dbReference type="Proteomes" id="UP000504631">
    <property type="component" value="Unplaced"/>
</dbReference>
<dbReference type="GeneID" id="117231698"/>
<feature type="compositionally biased region" description="Basic and acidic residues" evidence="1">
    <location>
        <begin position="105"/>
        <end position="121"/>
    </location>
</feature>
<feature type="region of interest" description="Disordered" evidence="1">
    <location>
        <begin position="383"/>
        <end position="404"/>
    </location>
</feature>
<evidence type="ECO:0000313" key="2">
    <source>
        <dbReference type="Proteomes" id="UP000504631"/>
    </source>
</evidence>
<feature type="region of interest" description="Disordered" evidence="1">
    <location>
        <begin position="182"/>
        <end position="202"/>
    </location>
</feature>
<sequence>MEGNEDKFLDADTNNEMMLNPAKYILKVDTNSDPGAIDDFCDDIQYLDEKKEIAPDNVEPLYEELKKIYDWNEDETKVKPRIKGDQRTYQESYDKVDPIERVAGEPFKDQVEPPQVHDDSTKTFVSSPNLSPLLLVNTGSGKSEIGERTYPVVSSGRHESSHAANVSRSNYFALKSTDDMFKGGSEQSNSTGEKLRGPSAIGTTGEWQTQKVSGVRNGGAKGKDAVSWSLTGQKQYIGTDSRSPYENRKYLESQVPRGWEHVQNIDRVKQTIVSSKDLHESFVEPLEWIDDFDKDIRVRLSRSLKTVDSNTLAYIESSTTKYEKSPVNGFIDRAPIENGTTLKTEDSTKVALVSHPPLDIQQLFQDDRRTKREVETLYDTYDDDEDRRNRDSERMDDYDLYSSDKEKTSDNFQLLNAYDDTDDENQELFNSKDVEEYDYLDNDEDDYGGIVRNADSKRKEHAVKKKSYGKALKKGKRKIMPLSRIRIAENEDIARTKR</sequence>
<gene>
    <name evidence="3" type="primary">LOC117231698</name>
</gene>
<name>A0A6J3K145_9HYME</name>
<proteinExistence type="predicted"/>